<dbReference type="SUPFAM" id="SSF48726">
    <property type="entry name" value="Immunoglobulin"/>
    <property type="match status" value="3"/>
</dbReference>
<feature type="domain" description="Ig-like" evidence="1">
    <location>
        <begin position="19"/>
        <end position="107"/>
    </location>
</feature>
<evidence type="ECO:0000313" key="2">
    <source>
        <dbReference type="Ensembl" id="ENSTNIP00000007986.1"/>
    </source>
</evidence>
<dbReference type="SMART" id="SM00408">
    <property type="entry name" value="IGc2"/>
    <property type="match status" value="3"/>
</dbReference>
<feature type="domain" description="Ig-like" evidence="1">
    <location>
        <begin position="207"/>
        <end position="286"/>
    </location>
</feature>
<dbReference type="Pfam" id="PF07686">
    <property type="entry name" value="V-set"/>
    <property type="match status" value="1"/>
</dbReference>
<sequence length="286" mass="31554">MVFQRMLIQGGVSADSSCKKVTYPERNICAFEGSSVKFSCVYESWRTTPSVHWARSKSGHFQKVYSWHNRVQINTGRKESTLKITDLRESDSAKYHCQQSSRSSTWTSRFPGTTLTVRDGPNSCSVSASPSAEVEEGSSVTLSCSSDANPAANYSWFKESRSLDQEQEGVYPLSSIRSEDRGMYRCRSENPFGESSCSVLLDVQYAPKSCSVSASPSAEVEEGSPVTLSCSSDANPAATYSWFKDGEESLKSSEQNFTITNVRAEDAGTYSCHVWNARGRLTSSLR</sequence>
<dbReference type="InterPro" id="IPR013783">
    <property type="entry name" value="Ig-like_fold"/>
</dbReference>
<dbReference type="InterPro" id="IPR003599">
    <property type="entry name" value="Ig_sub"/>
</dbReference>
<reference evidence="3" key="1">
    <citation type="journal article" date="2004" name="Nature">
        <title>Genome duplication in the teleost fish Tetraodon nigroviridis reveals the early vertebrate proto-karyotype.</title>
        <authorList>
            <person name="Jaillon O."/>
            <person name="Aury J.-M."/>
            <person name="Brunet F."/>
            <person name="Petit J.-L."/>
            <person name="Stange-Thomann N."/>
            <person name="Mauceli E."/>
            <person name="Bouneau L."/>
            <person name="Fischer C."/>
            <person name="Ozouf-Costaz C."/>
            <person name="Bernot A."/>
            <person name="Nicaud S."/>
            <person name="Jaffe D."/>
            <person name="Fisher S."/>
            <person name="Lutfalla G."/>
            <person name="Dossat C."/>
            <person name="Segurens B."/>
            <person name="Dasilva C."/>
            <person name="Salanoubat M."/>
            <person name="Levy M."/>
            <person name="Boudet N."/>
            <person name="Castellano S."/>
            <person name="Anthouard V."/>
            <person name="Jubin C."/>
            <person name="Castelli V."/>
            <person name="Katinka M."/>
            <person name="Vacherie B."/>
            <person name="Biemont C."/>
            <person name="Skalli Z."/>
            <person name="Cattolico L."/>
            <person name="Poulain J."/>
            <person name="De Berardinis V."/>
            <person name="Cruaud C."/>
            <person name="Duprat S."/>
            <person name="Brottier P."/>
            <person name="Coutanceau J.-P."/>
            <person name="Gouzy J."/>
            <person name="Parra G."/>
            <person name="Lardier G."/>
            <person name="Chapple C."/>
            <person name="McKernan K.J."/>
            <person name="McEwan P."/>
            <person name="Bosak S."/>
            <person name="Kellis M."/>
            <person name="Volff J.-N."/>
            <person name="Guigo R."/>
            <person name="Zody M.C."/>
            <person name="Mesirov J."/>
            <person name="Lindblad-Toh K."/>
            <person name="Birren B."/>
            <person name="Nusbaum C."/>
            <person name="Kahn D."/>
            <person name="Robinson-Rechavi M."/>
            <person name="Laudet V."/>
            <person name="Schachter V."/>
            <person name="Quetier F."/>
            <person name="Saurin W."/>
            <person name="Scarpelli C."/>
            <person name="Wincker P."/>
            <person name="Lander E.S."/>
            <person name="Weissenbach J."/>
            <person name="Roest Crollius H."/>
        </authorList>
    </citation>
    <scope>NUCLEOTIDE SEQUENCE [LARGE SCALE GENOMIC DNA]</scope>
</reference>
<name>H3CIA8_TETNG</name>
<reference evidence="2" key="2">
    <citation type="submission" date="2025-08" db="UniProtKB">
        <authorList>
            <consortium name="Ensembl"/>
        </authorList>
    </citation>
    <scope>IDENTIFICATION</scope>
</reference>
<dbReference type="GeneTree" id="ENSGT00940000166369"/>
<dbReference type="InParanoid" id="H3CIA8"/>
<dbReference type="InterPro" id="IPR003598">
    <property type="entry name" value="Ig_sub2"/>
</dbReference>
<dbReference type="SMART" id="SM00409">
    <property type="entry name" value="IG"/>
    <property type="match status" value="3"/>
</dbReference>
<dbReference type="InterPro" id="IPR007110">
    <property type="entry name" value="Ig-like_dom"/>
</dbReference>
<dbReference type="InterPro" id="IPR013106">
    <property type="entry name" value="Ig_V-set"/>
</dbReference>
<dbReference type="PANTHER" id="PTHR46013:SF4">
    <property type="entry name" value="B-CELL RECEPTOR CD22-RELATED"/>
    <property type="match status" value="1"/>
</dbReference>
<dbReference type="CDD" id="cd00096">
    <property type="entry name" value="Ig"/>
    <property type="match status" value="1"/>
</dbReference>
<evidence type="ECO:0000259" key="1">
    <source>
        <dbReference type="PROSITE" id="PS50835"/>
    </source>
</evidence>
<keyword evidence="3" id="KW-1185">Reference proteome</keyword>
<reference evidence="2" key="3">
    <citation type="submission" date="2025-09" db="UniProtKB">
        <authorList>
            <consortium name="Ensembl"/>
        </authorList>
    </citation>
    <scope>IDENTIFICATION</scope>
</reference>
<feature type="domain" description="Ig-like" evidence="1">
    <location>
        <begin position="121"/>
        <end position="204"/>
    </location>
</feature>
<dbReference type="OMA" id="NICAFEG"/>
<proteinExistence type="predicted"/>
<dbReference type="PROSITE" id="PS50835">
    <property type="entry name" value="IG_LIKE"/>
    <property type="match status" value="3"/>
</dbReference>
<evidence type="ECO:0000313" key="3">
    <source>
        <dbReference type="Proteomes" id="UP000007303"/>
    </source>
</evidence>
<accession>H3CIA8</accession>
<dbReference type="Gene3D" id="2.60.40.10">
    <property type="entry name" value="Immunoglobulins"/>
    <property type="match status" value="3"/>
</dbReference>
<dbReference type="PANTHER" id="PTHR46013">
    <property type="entry name" value="VASCULAR CELL ADHESION MOLECULE 1"/>
    <property type="match status" value="1"/>
</dbReference>
<dbReference type="Pfam" id="PF13927">
    <property type="entry name" value="Ig_3"/>
    <property type="match status" value="1"/>
</dbReference>
<dbReference type="AlphaFoldDB" id="H3CIA8"/>
<dbReference type="Proteomes" id="UP000007303">
    <property type="component" value="Unassembled WGS sequence"/>
</dbReference>
<dbReference type="InterPro" id="IPR036179">
    <property type="entry name" value="Ig-like_dom_sf"/>
</dbReference>
<dbReference type="Pfam" id="PF13895">
    <property type="entry name" value="Ig_2"/>
    <property type="match status" value="1"/>
</dbReference>
<dbReference type="Ensembl" id="ENSTNIT00000008147.1">
    <property type="protein sequence ID" value="ENSTNIP00000007986.1"/>
    <property type="gene ID" value="ENSTNIG00000005305.1"/>
</dbReference>
<protein>
    <recommendedName>
        <fullName evidence="1">Ig-like domain-containing protein</fullName>
    </recommendedName>
</protein>
<dbReference type="CDD" id="cd00099">
    <property type="entry name" value="IgV"/>
    <property type="match status" value="1"/>
</dbReference>
<dbReference type="HOGENOM" id="CLU_024444_2_2_1"/>
<organism evidence="2 3">
    <name type="scientific">Tetraodon nigroviridis</name>
    <name type="common">Spotted green pufferfish</name>
    <name type="synonym">Chelonodon nigroviridis</name>
    <dbReference type="NCBI Taxonomy" id="99883"/>
    <lineage>
        <taxon>Eukaryota</taxon>
        <taxon>Metazoa</taxon>
        <taxon>Chordata</taxon>
        <taxon>Craniata</taxon>
        <taxon>Vertebrata</taxon>
        <taxon>Euteleostomi</taxon>
        <taxon>Actinopterygii</taxon>
        <taxon>Neopterygii</taxon>
        <taxon>Teleostei</taxon>
        <taxon>Neoteleostei</taxon>
        <taxon>Acanthomorphata</taxon>
        <taxon>Eupercaria</taxon>
        <taxon>Tetraodontiformes</taxon>
        <taxon>Tetradontoidea</taxon>
        <taxon>Tetraodontidae</taxon>
        <taxon>Tetraodon</taxon>
    </lineage>
</organism>